<gene>
    <name evidence="5" type="ORF">ACHAWO_002189</name>
</gene>
<keyword evidence="2" id="KW-0812">Transmembrane</keyword>
<evidence type="ECO:0008006" key="7">
    <source>
        <dbReference type="Google" id="ProtNLM"/>
    </source>
</evidence>
<proteinExistence type="predicted"/>
<organism evidence="5 6">
    <name type="scientific">Cyclotella atomus</name>
    <dbReference type="NCBI Taxonomy" id="382360"/>
    <lineage>
        <taxon>Eukaryota</taxon>
        <taxon>Sar</taxon>
        <taxon>Stramenopiles</taxon>
        <taxon>Ochrophyta</taxon>
        <taxon>Bacillariophyta</taxon>
        <taxon>Coscinodiscophyceae</taxon>
        <taxon>Thalassiosirophycidae</taxon>
        <taxon>Stephanodiscales</taxon>
        <taxon>Stephanodiscaceae</taxon>
        <taxon>Cyclotella</taxon>
    </lineage>
</organism>
<protein>
    <recommendedName>
        <fullName evidence="7">Phospholipid scramblase</fullName>
    </recommendedName>
</protein>
<keyword evidence="3" id="KW-1133">Transmembrane helix</keyword>
<dbReference type="AlphaFoldDB" id="A0ABD3NVZ5"/>
<evidence type="ECO:0000256" key="3">
    <source>
        <dbReference type="ARBA" id="ARBA00022989"/>
    </source>
</evidence>
<evidence type="ECO:0000313" key="6">
    <source>
        <dbReference type="Proteomes" id="UP001530400"/>
    </source>
</evidence>
<evidence type="ECO:0000256" key="1">
    <source>
        <dbReference type="ARBA" id="ARBA00004141"/>
    </source>
</evidence>
<accession>A0ABD3NVZ5</accession>
<sequence length="252" mass="27689">MISSSPLGTILMGFAQPPIFSVTWFASDERATATATSLNFNQIGIAIAFLVGGGIAKNECCVDLPSSPSYSEIEKMMLRERELLRGSVFHWRLLFAPYQLQTLSGRLLKCSRGVELQINWEISSGVRQNNTSLLLWRAGHNALVIPLGLTDHLALLGLSVSCGSIQPINPELAIDVTYPSDETAVESVQQVGGNLLGNSSYGADYEFFYQTQPLDSDIRRDVLLLFAVTAVTIDYFSFFDAPLRRTLADSEE</sequence>
<reference evidence="5 6" key="1">
    <citation type="submission" date="2024-10" db="EMBL/GenBank/DDBJ databases">
        <title>Updated reference genomes for cyclostephanoid diatoms.</title>
        <authorList>
            <person name="Roberts W.R."/>
            <person name="Alverson A.J."/>
        </authorList>
    </citation>
    <scope>NUCLEOTIDE SEQUENCE [LARGE SCALE GENOMIC DNA]</scope>
    <source>
        <strain evidence="5 6">AJA010-31</strain>
    </source>
</reference>
<comment type="caution">
    <text evidence="5">The sequence shown here is derived from an EMBL/GenBank/DDBJ whole genome shotgun (WGS) entry which is preliminary data.</text>
</comment>
<dbReference type="PANTHER" id="PTHR10924:SF6">
    <property type="entry name" value="SOLUTE CARRIER FAMILY 49 MEMBER A3"/>
    <property type="match status" value="1"/>
</dbReference>
<dbReference type="PANTHER" id="PTHR10924">
    <property type="entry name" value="MAJOR FACILITATOR SUPERFAMILY PROTEIN-RELATED"/>
    <property type="match status" value="1"/>
</dbReference>
<dbReference type="GO" id="GO:0016020">
    <property type="term" value="C:membrane"/>
    <property type="evidence" value="ECO:0007669"/>
    <property type="project" value="UniProtKB-SubCell"/>
</dbReference>
<dbReference type="EMBL" id="JALLPJ020000906">
    <property type="protein sequence ID" value="KAL3780099.1"/>
    <property type="molecule type" value="Genomic_DNA"/>
</dbReference>
<dbReference type="Proteomes" id="UP001530400">
    <property type="component" value="Unassembled WGS sequence"/>
</dbReference>
<keyword evidence="6" id="KW-1185">Reference proteome</keyword>
<comment type="subcellular location">
    <subcellularLocation>
        <location evidence="1">Membrane</location>
        <topology evidence="1">Multi-pass membrane protein</topology>
    </subcellularLocation>
</comment>
<keyword evidence="4" id="KW-0472">Membrane</keyword>
<name>A0ABD3NVZ5_9STRA</name>
<evidence type="ECO:0000313" key="5">
    <source>
        <dbReference type="EMBL" id="KAL3780099.1"/>
    </source>
</evidence>
<dbReference type="InterPro" id="IPR049680">
    <property type="entry name" value="FLVCR1-2_SLC49-like"/>
</dbReference>
<evidence type="ECO:0000256" key="2">
    <source>
        <dbReference type="ARBA" id="ARBA00022692"/>
    </source>
</evidence>
<evidence type="ECO:0000256" key="4">
    <source>
        <dbReference type="ARBA" id="ARBA00023136"/>
    </source>
</evidence>